<evidence type="ECO:0000313" key="2">
    <source>
        <dbReference type="EMBL" id="HFK20589.1"/>
    </source>
</evidence>
<dbReference type="AlphaFoldDB" id="A0A7C3EWN9"/>
<gene>
    <name evidence="2" type="ORF">ENS19_04820</name>
</gene>
<feature type="domain" description="Metallo-beta-lactamase" evidence="1">
    <location>
        <begin position="31"/>
        <end position="257"/>
    </location>
</feature>
<keyword evidence="2" id="KW-0378">Hydrolase</keyword>
<reference evidence="2" key="1">
    <citation type="journal article" date="2020" name="mSystems">
        <title>Genome- and Community-Level Interaction Insights into Carbon Utilization and Element Cycling Functions of Hydrothermarchaeota in Hydrothermal Sediment.</title>
        <authorList>
            <person name="Zhou Z."/>
            <person name="Liu Y."/>
            <person name="Xu W."/>
            <person name="Pan J."/>
            <person name="Luo Z.H."/>
            <person name="Li M."/>
        </authorList>
    </citation>
    <scope>NUCLEOTIDE SEQUENCE [LARGE SCALE GENOMIC DNA]</scope>
    <source>
        <strain evidence="2">SpSt-468</strain>
    </source>
</reference>
<organism evidence="2">
    <name type="scientific">Candidatus Methanomethylicus mesodigestus</name>
    <dbReference type="NCBI Taxonomy" id="1867258"/>
    <lineage>
        <taxon>Archaea</taxon>
        <taxon>Thermoproteota</taxon>
        <taxon>Methanosuratincolia</taxon>
        <taxon>Candidatus Methanomethylicales</taxon>
        <taxon>Candidatus Methanomethylicaceae</taxon>
        <taxon>Candidatus Methanomethylicus</taxon>
    </lineage>
</organism>
<dbReference type="PANTHER" id="PTHR13754">
    <property type="entry name" value="METALLO-BETA-LACTAMASE SUPERFAMILY PROTEIN"/>
    <property type="match status" value="1"/>
</dbReference>
<dbReference type="PANTHER" id="PTHR13754:SF13">
    <property type="entry name" value="METALLO-BETA-LACTAMASE SUPERFAMILY PROTEIN (AFU_ORTHOLOGUE AFUA_3G07630)"/>
    <property type="match status" value="1"/>
</dbReference>
<name>A0A7C3EWN9_9CREN</name>
<proteinExistence type="predicted"/>
<dbReference type="InterPro" id="IPR052926">
    <property type="entry name" value="Metallo-beta-lactamase_dom"/>
</dbReference>
<dbReference type="Pfam" id="PF00753">
    <property type="entry name" value="Lactamase_B"/>
    <property type="match status" value="1"/>
</dbReference>
<accession>A0A7C3EWN9</accession>
<protein>
    <submittedName>
        <fullName evidence="2">MBL fold metallo-hydrolase</fullName>
    </submittedName>
</protein>
<dbReference type="GO" id="GO:0016787">
    <property type="term" value="F:hydrolase activity"/>
    <property type="evidence" value="ECO:0007669"/>
    <property type="project" value="UniProtKB-KW"/>
</dbReference>
<dbReference type="InterPro" id="IPR041712">
    <property type="entry name" value="DHPS-like_MBL-fold"/>
</dbReference>
<dbReference type="InterPro" id="IPR036866">
    <property type="entry name" value="RibonucZ/Hydroxyglut_hydro"/>
</dbReference>
<sequence length="291" mass="31521">MVLIREVEELRVRLLCDNSVRMGMRRIMAEHGFSTLLRAEGGAVLFDAGQSGKVAINNIIATGEGSGIEKVVLSHGHYDHSGGLLEIKGAFPSITKVYAGRGAFFKRYKKVRGKTVEIGAPFTEEEVRKKGIQIIECASPILVEDWIAATGKVAKTNEFERPETEFYIYANNSYAQDPFEDDQGVVIRLKGKGLVIITGCAHSGIANTVKQAKIMTGEEKVYAIIGGFHLNDASDRRMGKTIDALKEANPEVLIPCHCTGFSATNEIINAFGAKVWEAGSGALFTLGAKGL</sequence>
<dbReference type="InterPro" id="IPR001279">
    <property type="entry name" value="Metallo-B-lactamas"/>
</dbReference>
<comment type="caution">
    <text evidence="2">The sequence shown here is derived from an EMBL/GenBank/DDBJ whole genome shotgun (WGS) entry which is preliminary data.</text>
</comment>
<dbReference type="SUPFAM" id="SSF56281">
    <property type="entry name" value="Metallo-hydrolase/oxidoreductase"/>
    <property type="match status" value="1"/>
</dbReference>
<evidence type="ECO:0000259" key="1">
    <source>
        <dbReference type="SMART" id="SM00849"/>
    </source>
</evidence>
<dbReference type="SMART" id="SM00849">
    <property type="entry name" value="Lactamase_B"/>
    <property type="match status" value="1"/>
</dbReference>
<dbReference type="GO" id="GO:0016740">
    <property type="term" value="F:transferase activity"/>
    <property type="evidence" value="ECO:0007669"/>
    <property type="project" value="TreeGrafter"/>
</dbReference>
<dbReference type="EMBL" id="DSTX01000007">
    <property type="protein sequence ID" value="HFK20589.1"/>
    <property type="molecule type" value="Genomic_DNA"/>
</dbReference>
<dbReference type="CDD" id="cd07713">
    <property type="entry name" value="DHPS-like_MBL-fold"/>
    <property type="match status" value="1"/>
</dbReference>
<dbReference type="Gene3D" id="3.60.15.10">
    <property type="entry name" value="Ribonuclease Z/Hydroxyacylglutathione hydrolase-like"/>
    <property type="match status" value="1"/>
</dbReference>